<keyword evidence="6 9" id="KW-0472">Membrane</keyword>
<feature type="transmembrane region" description="Helical" evidence="9">
    <location>
        <begin position="118"/>
        <end position="141"/>
    </location>
</feature>
<comment type="subcellular location">
    <subcellularLocation>
        <location evidence="1 7">Membrane</location>
        <topology evidence="1 7">Multi-pass membrane protein</topology>
    </subcellularLocation>
</comment>
<evidence type="ECO:0000313" key="11">
    <source>
        <dbReference type="Proteomes" id="UP001209878"/>
    </source>
</evidence>
<dbReference type="GO" id="GO:0022857">
    <property type="term" value="F:transmembrane transporter activity"/>
    <property type="evidence" value="ECO:0007669"/>
    <property type="project" value="InterPro"/>
</dbReference>
<keyword evidence="3 7" id="KW-0812">Transmembrane</keyword>
<feature type="transmembrane region" description="Helical" evidence="9">
    <location>
        <begin position="22"/>
        <end position="41"/>
    </location>
</feature>
<evidence type="ECO:0000256" key="3">
    <source>
        <dbReference type="ARBA" id="ARBA00022692"/>
    </source>
</evidence>
<evidence type="ECO:0000256" key="5">
    <source>
        <dbReference type="ARBA" id="ARBA00022989"/>
    </source>
</evidence>
<proteinExistence type="inferred from homology"/>
<dbReference type="AlphaFoldDB" id="A0AAD9NFS8"/>
<dbReference type="PROSITE" id="PS01022">
    <property type="entry name" value="PTR2_1"/>
    <property type="match status" value="1"/>
</dbReference>
<protein>
    <submittedName>
        <fullName evidence="10">Uncharacterized protein</fullName>
    </submittedName>
</protein>
<feature type="transmembrane region" description="Helical" evidence="9">
    <location>
        <begin position="235"/>
        <end position="253"/>
    </location>
</feature>
<keyword evidence="11" id="KW-1185">Reference proteome</keyword>
<feature type="transmembrane region" description="Helical" evidence="9">
    <location>
        <begin position="53"/>
        <end position="77"/>
    </location>
</feature>
<organism evidence="10 11">
    <name type="scientific">Ridgeia piscesae</name>
    <name type="common">Tubeworm</name>
    <dbReference type="NCBI Taxonomy" id="27915"/>
    <lineage>
        <taxon>Eukaryota</taxon>
        <taxon>Metazoa</taxon>
        <taxon>Spiralia</taxon>
        <taxon>Lophotrochozoa</taxon>
        <taxon>Annelida</taxon>
        <taxon>Polychaeta</taxon>
        <taxon>Sedentaria</taxon>
        <taxon>Canalipalpata</taxon>
        <taxon>Sabellida</taxon>
        <taxon>Siboglinidae</taxon>
        <taxon>Ridgeia</taxon>
    </lineage>
</organism>
<reference evidence="10" key="1">
    <citation type="journal article" date="2023" name="Mol. Biol. Evol.">
        <title>Third-Generation Sequencing Reveals the Adaptive Role of the Epigenome in Three Deep-Sea Polychaetes.</title>
        <authorList>
            <person name="Perez M."/>
            <person name="Aroh O."/>
            <person name="Sun Y."/>
            <person name="Lan Y."/>
            <person name="Juniper S.K."/>
            <person name="Young C.R."/>
            <person name="Angers B."/>
            <person name="Qian P.Y."/>
        </authorList>
    </citation>
    <scope>NUCLEOTIDE SEQUENCE</scope>
    <source>
        <strain evidence="10">R07B-5</strain>
    </source>
</reference>
<feature type="transmembrane region" description="Helical" evidence="9">
    <location>
        <begin position="290"/>
        <end position="312"/>
    </location>
</feature>
<dbReference type="InterPro" id="IPR036259">
    <property type="entry name" value="MFS_trans_sf"/>
</dbReference>
<dbReference type="EMBL" id="JAODUO010001291">
    <property type="protein sequence ID" value="KAK2166988.1"/>
    <property type="molecule type" value="Genomic_DNA"/>
</dbReference>
<evidence type="ECO:0000256" key="1">
    <source>
        <dbReference type="ARBA" id="ARBA00004141"/>
    </source>
</evidence>
<feature type="transmembrane region" description="Helical" evidence="9">
    <location>
        <begin position="580"/>
        <end position="599"/>
    </location>
</feature>
<gene>
    <name evidence="10" type="ORF">NP493_1292g00033</name>
</gene>
<dbReference type="Proteomes" id="UP001209878">
    <property type="component" value="Unassembled WGS sequence"/>
</dbReference>
<dbReference type="GO" id="GO:0016020">
    <property type="term" value="C:membrane"/>
    <property type="evidence" value="ECO:0007669"/>
    <property type="project" value="UniProtKB-SubCell"/>
</dbReference>
<keyword evidence="5 9" id="KW-1133">Transmembrane helix</keyword>
<sequence>MKAILVLYLSRALKYDDNASTAIYHAFSFVCYFLPLFGALLSDGWIGKYKTIVILSVVYCIGNVFMSVTAIPFGGYYNKWTPFISLLLIAIGTGGIKPCVSAFGGDQFEEHQVRQKEAFFSIFYMSINIGSLLSMIITPILKSEVFCFGDNCYTLAFGVPAALMVIALISFIAGTRWYKIVETKENTIGKMIGCIGTAIRGKCSCRKSPDEGPKDHWLDHAEGHYSKTFVSDVKCVLQVMYLFLPFPIFWALFDQQVFNPIMIVIFVPVLETIVFPCLKKLHIPNSPLQRLGFGMFLAGTAFIVAAGIQVVVDKSMPAKLDPGMARIRFTNAAPYDLKFNFENTDYTVSQKQMSDFVDVKLGGYNVTVEYDGGQSKTFPMSFDTSVGYQVVFAEMKGALTLEAFQQHQIKRTEKGKSTAWIINTLRTEIDVDLKNDRGHAVPLLGISPMGNSSQELLAQGEYHVLVKSTNMTLLNDHIISKTGAVYTIVIQYEGSNVVVVQHEDVDPNSVNIFWQVPQYIVMTLGECFFSVTGLSFAYSQAPTSMKSVLQAAFLLTTAFGNLIVFIVSMVGRLPNQTAEFLLFAGLMYVTLVIYVLMSLSYKYKEEGQIVVDDDYDDDAKPGNVDSVKTMDGTGEKPLRNGTSNDSAGKTAGADGTYENVELRAAPTDEVQNDDGKVNAAFDTGVESSKL</sequence>
<comment type="caution">
    <text evidence="10">The sequence shown here is derived from an EMBL/GenBank/DDBJ whole genome shotgun (WGS) entry which is preliminary data.</text>
</comment>
<feature type="transmembrane region" description="Helical" evidence="9">
    <location>
        <begin position="551"/>
        <end position="574"/>
    </location>
</feature>
<keyword evidence="7" id="KW-0813">Transport</keyword>
<comment type="similarity">
    <text evidence="2 7">Belongs to the major facilitator superfamily. Proton-dependent oligopeptide transporter (POT/PTR) (TC 2.A.17) family.</text>
</comment>
<evidence type="ECO:0000256" key="9">
    <source>
        <dbReference type="SAM" id="Phobius"/>
    </source>
</evidence>
<dbReference type="GO" id="GO:0006857">
    <property type="term" value="P:oligopeptide transport"/>
    <property type="evidence" value="ECO:0007669"/>
    <property type="project" value="InterPro"/>
</dbReference>
<feature type="region of interest" description="Disordered" evidence="8">
    <location>
        <begin position="621"/>
        <end position="690"/>
    </location>
</feature>
<evidence type="ECO:0000256" key="6">
    <source>
        <dbReference type="ARBA" id="ARBA00023136"/>
    </source>
</evidence>
<dbReference type="InterPro" id="IPR000109">
    <property type="entry name" value="POT_fam"/>
</dbReference>
<evidence type="ECO:0000313" key="10">
    <source>
        <dbReference type="EMBL" id="KAK2166988.1"/>
    </source>
</evidence>
<keyword evidence="4" id="KW-0653">Protein transport</keyword>
<feature type="transmembrane region" description="Helical" evidence="9">
    <location>
        <begin position="83"/>
        <end position="106"/>
    </location>
</feature>
<feature type="transmembrane region" description="Helical" evidence="9">
    <location>
        <begin position="519"/>
        <end position="539"/>
    </location>
</feature>
<dbReference type="Pfam" id="PF00854">
    <property type="entry name" value="PTR2"/>
    <property type="match status" value="2"/>
</dbReference>
<feature type="transmembrane region" description="Helical" evidence="9">
    <location>
        <begin position="259"/>
        <end position="278"/>
    </location>
</feature>
<keyword evidence="4" id="KW-0571">Peptide transport</keyword>
<dbReference type="PROSITE" id="PS01023">
    <property type="entry name" value="PTR2_2"/>
    <property type="match status" value="1"/>
</dbReference>
<evidence type="ECO:0000256" key="8">
    <source>
        <dbReference type="SAM" id="MobiDB-lite"/>
    </source>
</evidence>
<feature type="transmembrane region" description="Helical" evidence="9">
    <location>
        <begin position="153"/>
        <end position="174"/>
    </location>
</feature>
<evidence type="ECO:0000256" key="7">
    <source>
        <dbReference type="RuleBase" id="RU003755"/>
    </source>
</evidence>
<accession>A0AAD9NFS8</accession>
<dbReference type="Gene3D" id="1.20.1250.20">
    <property type="entry name" value="MFS general substrate transporter like domains"/>
    <property type="match status" value="2"/>
</dbReference>
<evidence type="ECO:0000256" key="4">
    <source>
        <dbReference type="ARBA" id="ARBA00022856"/>
    </source>
</evidence>
<dbReference type="SUPFAM" id="SSF103473">
    <property type="entry name" value="MFS general substrate transporter"/>
    <property type="match status" value="1"/>
</dbReference>
<name>A0AAD9NFS8_RIDPI</name>
<dbReference type="PANTHER" id="PTHR11654">
    <property type="entry name" value="OLIGOPEPTIDE TRANSPORTER-RELATED"/>
    <property type="match status" value="1"/>
</dbReference>
<dbReference type="CDD" id="cd17347">
    <property type="entry name" value="MFS_SLC15A1_2_like"/>
    <property type="match status" value="1"/>
</dbReference>
<dbReference type="InterPro" id="IPR018456">
    <property type="entry name" value="PTR2_symporter_CS"/>
</dbReference>
<evidence type="ECO:0000256" key="2">
    <source>
        <dbReference type="ARBA" id="ARBA00005982"/>
    </source>
</evidence>